<feature type="non-terminal residue" evidence="1">
    <location>
        <position position="103"/>
    </location>
</feature>
<proteinExistence type="predicted"/>
<reference evidence="1" key="2">
    <citation type="submission" date="2014-07" db="EMBL/GenBank/DDBJ databases">
        <authorList>
            <person name="Hull J."/>
        </authorList>
    </citation>
    <scope>NUCLEOTIDE SEQUENCE</scope>
</reference>
<organism evidence="1">
    <name type="scientific">Lygus hesperus</name>
    <name type="common">Western plant bug</name>
    <dbReference type="NCBI Taxonomy" id="30085"/>
    <lineage>
        <taxon>Eukaryota</taxon>
        <taxon>Metazoa</taxon>
        <taxon>Ecdysozoa</taxon>
        <taxon>Arthropoda</taxon>
        <taxon>Hexapoda</taxon>
        <taxon>Insecta</taxon>
        <taxon>Pterygota</taxon>
        <taxon>Neoptera</taxon>
        <taxon>Paraneoptera</taxon>
        <taxon>Hemiptera</taxon>
        <taxon>Heteroptera</taxon>
        <taxon>Panheteroptera</taxon>
        <taxon>Cimicomorpha</taxon>
        <taxon>Miridae</taxon>
        <taxon>Mirini</taxon>
        <taxon>Lygus</taxon>
    </lineage>
</organism>
<protein>
    <submittedName>
        <fullName evidence="1">DNA polymerase</fullName>
    </submittedName>
</protein>
<name>A0A0A9VVZ6_LYGHE</name>
<sequence>VNRFYFREIFVFLGTCCQRRFDVQIRVRFTMPIGDNSLIDLDDGSDQQNQLQENKLQETINMDNQDKQENQDADSAVALHCDHVSIKLPNFWLVDPKVWFVNV</sequence>
<dbReference type="AlphaFoldDB" id="A0A0A9VVZ6"/>
<feature type="non-terminal residue" evidence="1">
    <location>
        <position position="1"/>
    </location>
</feature>
<reference evidence="1" key="1">
    <citation type="journal article" date="2014" name="PLoS ONE">
        <title>Transcriptome-Based Identification of ABC Transporters in the Western Tarnished Plant Bug Lygus hesperus.</title>
        <authorList>
            <person name="Hull J.J."/>
            <person name="Chaney K."/>
            <person name="Geib S.M."/>
            <person name="Fabrick J.A."/>
            <person name="Brent C.S."/>
            <person name="Walsh D."/>
            <person name="Lavine L.C."/>
        </authorList>
    </citation>
    <scope>NUCLEOTIDE SEQUENCE</scope>
</reference>
<dbReference type="EMBL" id="GBHO01045216">
    <property type="protein sequence ID" value="JAF98387.1"/>
    <property type="molecule type" value="Transcribed_RNA"/>
</dbReference>
<gene>
    <name evidence="1" type="primary">dpo</name>
    <name evidence="1" type="ORF">CM83_2276</name>
</gene>
<accession>A0A0A9VVZ6</accession>
<evidence type="ECO:0000313" key="1">
    <source>
        <dbReference type="EMBL" id="JAF98387.1"/>
    </source>
</evidence>